<evidence type="ECO:0000256" key="1">
    <source>
        <dbReference type="SAM" id="Phobius"/>
    </source>
</evidence>
<accession>A0ABQ1FAS8</accession>
<protein>
    <submittedName>
        <fullName evidence="2">Uncharacterized protein</fullName>
    </submittedName>
</protein>
<comment type="caution">
    <text evidence="2">The sequence shown here is derived from an EMBL/GenBank/DDBJ whole genome shotgun (WGS) entry which is preliminary data.</text>
</comment>
<organism evidence="2 3">
    <name type="scientific">Paenibacillus marchantiophytorum</name>
    <dbReference type="NCBI Taxonomy" id="1619310"/>
    <lineage>
        <taxon>Bacteria</taxon>
        <taxon>Bacillati</taxon>
        <taxon>Bacillota</taxon>
        <taxon>Bacilli</taxon>
        <taxon>Bacillales</taxon>
        <taxon>Paenibacillaceae</taxon>
        <taxon>Paenibacillus</taxon>
    </lineage>
</organism>
<evidence type="ECO:0000313" key="2">
    <source>
        <dbReference type="EMBL" id="GGA04899.1"/>
    </source>
</evidence>
<dbReference type="RefSeq" id="WP_189018587.1">
    <property type="nucleotide sequence ID" value="NZ_BMHE01000047.1"/>
</dbReference>
<dbReference type="Proteomes" id="UP000615455">
    <property type="component" value="Unassembled WGS sequence"/>
</dbReference>
<keyword evidence="1" id="KW-1133">Transmembrane helix</keyword>
<dbReference type="EMBL" id="BMHE01000047">
    <property type="protein sequence ID" value="GGA04899.1"/>
    <property type="molecule type" value="Genomic_DNA"/>
</dbReference>
<evidence type="ECO:0000313" key="3">
    <source>
        <dbReference type="Proteomes" id="UP000615455"/>
    </source>
</evidence>
<sequence>MENISIGLKWAIGVIVTLLIIAAGVGIYFVANGYFNRAHEQTMSQSQMLSQAEFSTYDNKDVTGQDVIDAATKYAGRPQFSIHVNTGVNGKTTGSGFFSKNNYDICYATPPSSGEQVQVSSYTCSGKQITLSQMQDATKSDNYINPTGIFASNIFRDANSEVRLIEFKQK</sequence>
<keyword evidence="1" id="KW-0812">Transmembrane</keyword>
<proteinExistence type="predicted"/>
<keyword evidence="3" id="KW-1185">Reference proteome</keyword>
<name>A0ABQ1FAS8_9BACL</name>
<feature type="transmembrane region" description="Helical" evidence="1">
    <location>
        <begin position="12"/>
        <end position="35"/>
    </location>
</feature>
<reference evidence="3" key="1">
    <citation type="journal article" date="2019" name="Int. J. Syst. Evol. Microbiol.">
        <title>The Global Catalogue of Microorganisms (GCM) 10K type strain sequencing project: providing services to taxonomists for standard genome sequencing and annotation.</title>
        <authorList>
            <consortium name="The Broad Institute Genomics Platform"/>
            <consortium name="The Broad Institute Genome Sequencing Center for Infectious Disease"/>
            <person name="Wu L."/>
            <person name="Ma J."/>
        </authorList>
    </citation>
    <scope>NUCLEOTIDE SEQUENCE [LARGE SCALE GENOMIC DNA]</scope>
    <source>
        <strain evidence="3">CGMCC 1.15043</strain>
    </source>
</reference>
<gene>
    <name evidence="2" type="ORF">GCM10008018_58470</name>
</gene>
<keyword evidence="1" id="KW-0472">Membrane</keyword>